<dbReference type="InterPro" id="IPR050804">
    <property type="entry name" value="MCC"/>
</dbReference>
<dbReference type="PANTHER" id="PTHR46236:SF11">
    <property type="entry name" value="TRAF-LIKE SUPERFAMILY PROTEIN"/>
    <property type="match status" value="1"/>
</dbReference>
<dbReference type="PROSITE" id="PS50144">
    <property type="entry name" value="MATH"/>
    <property type="match status" value="1"/>
</dbReference>
<dbReference type="Proteomes" id="UP000694240">
    <property type="component" value="Chromosome 10"/>
</dbReference>
<proteinExistence type="predicted"/>
<feature type="domain" description="MATH" evidence="1">
    <location>
        <begin position="6"/>
        <end position="140"/>
    </location>
</feature>
<dbReference type="InterPro" id="IPR002083">
    <property type="entry name" value="MATH/TRAF_dom"/>
</dbReference>
<dbReference type="PANTHER" id="PTHR46236">
    <property type="entry name" value="TRAF-LIKE SUPERFAMILY PROTEIN"/>
    <property type="match status" value="1"/>
</dbReference>
<evidence type="ECO:0000313" key="3">
    <source>
        <dbReference type="Proteomes" id="UP000694240"/>
    </source>
</evidence>
<reference evidence="2 3" key="1">
    <citation type="submission" date="2020-12" db="EMBL/GenBank/DDBJ databases">
        <title>Concerted genomic and epigenomic changes stabilize Arabidopsis allopolyploids.</title>
        <authorList>
            <person name="Chen Z."/>
        </authorList>
    </citation>
    <scope>NUCLEOTIDE SEQUENCE [LARGE SCALE GENOMIC DNA]</scope>
    <source>
        <strain evidence="2">Allo738</strain>
        <tissue evidence="2">Leaf</tissue>
    </source>
</reference>
<name>A0A8T1ZNP3_9BRAS</name>
<organism evidence="2 3">
    <name type="scientific">Arabidopsis thaliana x Arabidopsis arenosa</name>
    <dbReference type="NCBI Taxonomy" id="1240361"/>
    <lineage>
        <taxon>Eukaryota</taxon>
        <taxon>Viridiplantae</taxon>
        <taxon>Streptophyta</taxon>
        <taxon>Embryophyta</taxon>
        <taxon>Tracheophyta</taxon>
        <taxon>Spermatophyta</taxon>
        <taxon>Magnoliopsida</taxon>
        <taxon>eudicotyledons</taxon>
        <taxon>Gunneridae</taxon>
        <taxon>Pentapetalae</taxon>
        <taxon>rosids</taxon>
        <taxon>malvids</taxon>
        <taxon>Brassicales</taxon>
        <taxon>Brassicaceae</taxon>
        <taxon>Camelineae</taxon>
        <taxon>Arabidopsis</taxon>
    </lineage>
</organism>
<dbReference type="Pfam" id="PF22486">
    <property type="entry name" value="MATH_2"/>
    <property type="match status" value="1"/>
</dbReference>
<evidence type="ECO:0000313" key="2">
    <source>
        <dbReference type="EMBL" id="KAG7561046.1"/>
    </source>
</evidence>
<keyword evidence="3" id="KW-1185">Reference proteome</keyword>
<dbReference type="AlphaFoldDB" id="A0A8T1ZNP3"/>
<gene>
    <name evidence="2" type="ORF">ISN45_Aa05g025050</name>
</gene>
<accession>A0A8T1ZNP3</accession>
<sequence length="269" mass="30654">MGDQVENKIIWFLTNVSSLQSEDIYSNLFVIGGCSWRFMATCKGNKFNDNLSLSLVVADAEDLPFGWGRHAKFSFTIMNQVSEEQDSQLQDMFRDFTETEEWFDDKTRACPCASSLPLGKLDAKYGGLILNEQVKILAEVNVLEAIGKSDVSVETLKKIMQEEETSTIELHGFPVHPSEVELLSIVFKEHPDFASDFIGKNFHSLWKRIFIDMLISLFGILFRPTSRTGLVHAHHTIVYMKKCGFKVGWLEEKLNEVTQNKDEEENGQN</sequence>
<dbReference type="EMBL" id="JAEFBK010000010">
    <property type="protein sequence ID" value="KAG7561046.1"/>
    <property type="molecule type" value="Genomic_DNA"/>
</dbReference>
<evidence type="ECO:0000259" key="1">
    <source>
        <dbReference type="PROSITE" id="PS50144"/>
    </source>
</evidence>
<dbReference type="CDD" id="cd00121">
    <property type="entry name" value="MATH"/>
    <property type="match status" value="1"/>
</dbReference>
<comment type="caution">
    <text evidence="2">The sequence shown here is derived from an EMBL/GenBank/DDBJ whole genome shotgun (WGS) entry which is preliminary data.</text>
</comment>
<protein>
    <submittedName>
        <fullName evidence="2">TRAF-like</fullName>
    </submittedName>
</protein>